<reference evidence="3" key="1">
    <citation type="submission" date="2020-12" db="UniProtKB">
        <authorList>
            <consortium name="WormBaseParasite"/>
        </authorList>
    </citation>
    <scope>IDENTIFICATION</scope>
    <source>
        <strain evidence="3">MHco3</strain>
    </source>
</reference>
<dbReference type="AlphaFoldDB" id="A0A7I4XYB3"/>
<organism evidence="2 3">
    <name type="scientific">Haemonchus contortus</name>
    <name type="common">Barber pole worm</name>
    <dbReference type="NCBI Taxonomy" id="6289"/>
    <lineage>
        <taxon>Eukaryota</taxon>
        <taxon>Metazoa</taxon>
        <taxon>Ecdysozoa</taxon>
        <taxon>Nematoda</taxon>
        <taxon>Chromadorea</taxon>
        <taxon>Rhabditida</taxon>
        <taxon>Rhabditina</taxon>
        <taxon>Rhabditomorpha</taxon>
        <taxon>Strongyloidea</taxon>
        <taxon>Trichostrongylidae</taxon>
        <taxon>Haemonchus</taxon>
    </lineage>
</organism>
<proteinExistence type="predicted"/>
<dbReference type="WBParaSite" id="HCON_00028190-00001">
    <property type="protein sequence ID" value="HCON_00028190-00001"/>
    <property type="gene ID" value="HCON_00028190"/>
</dbReference>
<feature type="signal peptide" evidence="1">
    <location>
        <begin position="1"/>
        <end position="24"/>
    </location>
</feature>
<keyword evidence="1" id="KW-0732">Signal</keyword>
<evidence type="ECO:0000313" key="2">
    <source>
        <dbReference type="Proteomes" id="UP000025227"/>
    </source>
</evidence>
<name>A0A7I4XYB3_HAECO</name>
<accession>A0A7I4XYB3</accession>
<protein>
    <submittedName>
        <fullName evidence="3">Conserved secreted protein</fullName>
    </submittedName>
</protein>
<keyword evidence="2" id="KW-1185">Reference proteome</keyword>
<dbReference type="OrthoDB" id="5869208at2759"/>
<dbReference type="Proteomes" id="UP000025227">
    <property type="component" value="Unplaced"/>
</dbReference>
<evidence type="ECO:0000313" key="3">
    <source>
        <dbReference type="WBParaSite" id="HCON_00028190-00001"/>
    </source>
</evidence>
<sequence length="300" mass="34738">MTPPFSWIVIPLLVLCSVVFSANAINPRGSYSYLKPGAHLNGERQVRKGRKHHVPIYRDQVDGEWTNGSDHRLLRANIRFSHKLEKIYQHRAKSSKHVVYVGGVLNDVLFRYDWQVLDDPTEDYDALVRVSSLVLSRQSLHEWIPPLASHLERLQVNISRRQAVRRDLQLYMERRLLEAALNRTSLRKCYRDLQDHRNTVVLEIPMAFSLSCFKEDGTLTTSRFEMEEVTRRFYTNPHRSTTHVRKPKIPTGGTAPRILSLEVRVAIASMKTGTTPSPDKISAKLLLQMSRNFMRFSQHI</sequence>
<evidence type="ECO:0000256" key="1">
    <source>
        <dbReference type="SAM" id="SignalP"/>
    </source>
</evidence>
<feature type="chain" id="PRO_5029828447" evidence="1">
    <location>
        <begin position="25"/>
        <end position="300"/>
    </location>
</feature>